<comment type="subcellular location">
    <subcellularLocation>
        <location evidence="1">Nucleus</location>
    </subcellularLocation>
</comment>
<dbReference type="InterPro" id="IPR009057">
    <property type="entry name" value="Homeodomain-like_sf"/>
</dbReference>
<dbReference type="Pfam" id="PF13358">
    <property type="entry name" value="DDE_3"/>
    <property type="match status" value="1"/>
</dbReference>
<evidence type="ECO:0000259" key="2">
    <source>
        <dbReference type="Pfam" id="PF13358"/>
    </source>
</evidence>
<evidence type="ECO:0000313" key="3">
    <source>
        <dbReference type="EMBL" id="KAJ4447162.1"/>
    </source>
</evidence>
<dbReference type="EMBL" id="JAJSOF020000005">
    <property type="protein sequence ID" value="KAJ4447162.1"/>
    <property type="molecule type" value="Genomic_DNA"/>
</dbReference>
<reference evidence="3 4" key="1">
    <citation type="journal article" date="2022" name="Allergy">
        <title>Genome assembly and annotation of Periplaneta americana reveal a comprehensive cockroach allergen profile.</title>
        <authorList>
            <person name="Wang L."/>
            <person name="Xiong Q."/>
            <person name="Saelim N."/>
            <person name="Wang L."/>
            <person name="Nong W."/>
            <person name="Wan A.T."/>
            <person name="Shi M."/>
            <person name="Liu X."/>
            <person name="Cao Q."/>
            <person name="Hui J.H.L."/>
            <person name="Sookrung N."/>
            <person name="Leung T.F."/>
            <person name="Tungtrongchitr A."/>
            <person name="Tsui S.K.W."/>
        </authorList>
    </citation>
    <scope>NUCLEOTIDE SEQUENCE [LARGE SCALE GENOMIC DNA]</scope>
    <source>
        <strain evidence="3">PWHHKU_190912</strain>
    </source>
</reference>
<dbReference type="Gene3D" id="3.30.420.10">
    <property type="entry name" value="Ribonuclease H-like superfamily/Ribonuclease H"/>
    <property type="match status" value="2"/>
</dbReference>
<keyword evidence="4" id="KW-1185">Reference proteome</keyword>
<sequence>MRPEDVARAVALYDDGRSERYVANVMNLARSTTHDAIKRYRETLEYTRRPGDNFVLMHDNARPHIAHAVGDYLQEVGIHVLPWPARSPDMNPIEHEWDMLGRCVKNRRPRPESLQELRYIVCLLAREYSHGQRWRGTGRERIPNLNAEQSDGITLFRISPIASLMLHRCCTYAISLQRSLPPKETLRGHSDSSFRGEGYIQCCVGVRLCDMYSNQELAEIHFMYDRKTFLRLHYRLCEYGKFNSPGLGRDRPRSTTPEVQEEILEAVNMTSSISTRRVALQVNVPHTTVWRLLKEYQLYPYHLQRVQALSPTDYPARVRFRQWFLQQCGVNPNLVIFTDEAQFTRNGITNFHNQHVWAYENPRATVPSHHQVRFSLNMWAGYIGDRLVGPHVLVNRLTGQAYTNFLENTIPHVLEDTPVNTFTSCMMALLHTSVVRLAGTWIEGFLIDG</sequence>
<feature type="domain" description="Tc1-like transposase DDE" evidence="2">
    <location>
        <begin position="37"/>
        <end position="110"/>
    </location>
</feature>
<protein>
    <recommendedName>
        <fullName evidence="2">Tc1-like transposase DDE domain-containing protein</fullName>
    </recommendedName>
</protein>
<dbReference type="Proteomes" id="UP001148838">
    <property type="component" value="Unassembled WGS sequence"/>
</dbReference>
<evidence type="ECO:0000313" key="4">
    <source>
        <dbReference type="Proteomes" id="UP001148838"/>
    </source>
</evidence>
<gene>
    <name evidence="3" type="ORF">ANN_09163</name>
</gene>
<organism evidence="3 4">
    <name type="scientific">Periplaneta americana</name>
    <name type="common">American cockroach</name>
    <name type="synonym">Blatta americana</name>
    <dbReference type="NCBI Taxonomy" id="6978"/>
    <lineage>
        <taxon>Eukaryota</taxon>
        <taxon>Metazoa</taxon>
        <taxon>Ecdysozoa</taxon>
        <taxon>Arthropoda</taxon>
        <taxon>Hexapoda</taxon>
        <taxon>Insecta</taxon>
        <taxon>Pterygota</taxon>
        <taxon>Neoptera</taxon>
        <taxon>Polyneoptera</taxon>
        <taxon>Dictyoptera</taxon>
        <taxon>Blattodea</taxon>
        <taxon>Blattoidea</taxon>
        <taxon>Blattidae</taxon>
        <taxon>Blattinae</taxon>
        <taxon>Periplaneta</taxon>
    </lineage>
</organism>
<dbReference type="PANTHER" id="PTHR47326:SF1">
    <property type="entry name" value="HTH PSQ-TYPE DOMAIN-CONTAINING PROTEIN"/>
    <property type="match status" value="1"/>
</dbReference>
<evidence type="ECO:0000256" key="1">
    <source>
        <dbReference type="ARBA" id="ARBA00004123"/>
    </source>
</evidence>
<dbReference type="InterPro" id="IPR038717">
    <property type="entry name" value="Tc1-like_DDE_dom"/>
</dbReference>
<dbReference type="PANTHER" id="PTHR47326">
    <property type="entry name" value="TRANSPOSABLE ELEMENT TC3 TRANSPOSASE-LIKE PROTEIN"/>
    <property type="match status" value="1"/>
</dbReference>
<accession>A0ABQ8TKZ0</accession>
<dbReference type="InterPro" id="IPR036397">
    <property type="entry name" value="RNaseH_sf"/>
</dbReference>
<comment type="caution">
    <text evidence="3">The sequence shown here is derived from an EMBL/GenBank/DDBJ whole genome shotgun (WGS) entry which is preliminary data.</text>
</comment>
<proteinExistence type="predicted"/>
<dbReference type="SUPFAM" id="SSF46689">
    <property type="entry name" value="Homeodomain-like"/>
    <property type="match status" value="1"/>
</dbReference>
<name>A0ABQ8TKZ0_PERAM</name>